<dbReference type="GeneID" id="92074861"/>
<accession>A0ABR1QHZ7</accession>
<dbReference type="RefSeq" id="XP_066701661.1">
    <property type="nucleotide sequence ID" value="XM_066841799.1"/>
</dbReference>
<protein>
    <submittedName>
        <fullName evidence="1">Ankyrin repeat protein</fullName>
    </submittedName>
</protein>
<keyword evidence="2" id="KW-1185">Reference proteome</keyword>
<organism evidence="1 2">
    <name type="scientific">Apiospora aurea</name>
    <dbReference type="NCBI Taxonomy" id="335848"/>
    <lineage>
        <taxon>Eukaryota</taxon>
        <taxon>Fungi</taxon>
        <taxon>Dikarya</taxon>
        <taxon>Ascomycota</taxon>
        <taxon>Pezizomycotina</taxon>
        <taxon>Sordariomycetes</taxon>
        <taxon>Xylariomycetidae</taxon>
        <taxon>Amphisphaeriales</taxon>
        <taxon>Apiosporaceae</taxon>
        <taxon>Apiospora</taxon>
    </lineage>
</organism>
<dbReference type="EMBL" id="JAQQWE010000004">
    <property type="protein sequence ID" value="KAK7956355.1"/>
    <property type="molecule type" value="Genomic_DNA"/>
</dbReference>
<reference evidence="1 2" key="1">
    <citation type="submission" date="2023-01" db="EMBL/GenBank/DDBJ databases">
        <title>Analysis of 21 Apiospora genomes using comparative genomics revels a genus with tremendous synthesis potential of carbohydrate active enzymes and secondary metabolites.</title>
        <authorList>
            <person name="Sorensen T."/>
        </authorList>
    </citation>
    <scope>NUCLEOTIDE SEQUENCE [LARGE SCALE GENOMIC DNA]</scope>
    <source>
        <strain evidence="1 2">CBS 24483</strain>
    </source>
</reference>
<comment type="caution">
    <text evidence="1">The sequence shown here is derived from an EMBL/GenBank/DDBJ whole genome shotgun (WGS) entry which is preliminary data.</text>
</comment>
<proteinExistence type="predicted"/>
<evidence type="ECO:0000313" key="2">
    <source>
        <dbReference type="Proteomes" id="UP001391051"/>
    </source>
</evidence>
<name>A0ABR1QHZ7_9PEZI</name>
<sequence>MQEQSTRIHTRVFQRYNAAGEASQTILNSRCPNVMKYIQGDQRLRIIRGRRPAPRLATTNIFASGCSNAELARYLDSIFQTDLNKIGGVTQNIFASCNPKLLSLLQVFLDNGWHPNQVLGPQQEVALHHVQCVQNISILKLLLDPRADPTIARKGPSALVLHYFPHLAPVRRKSGDILDMAARIGTLSNGYWRKVPTHKPGMVEHLMRETRVIMECPIEWLSRSAKHVFLT</sequence>
<evidence type="ECO:0000313" key="1">
    <source>
        <dbReference type="EMBL" id="KAK7956355.1"/>
    </source>
</evidence>
<gene>
    <name evidence="1" type="ORF">PG986_005577</name>
</gene>
<dbReference type="Proteomes" id="UP001391051">
    <property type="component" value="Unassembled WGS sequence"/>
</dbReference>